<evidence type="ECO:0000313" key="2">
    <source>
        <dbReference type="Proteomes" id="UP000001471"/>
    </source>
</evidence>
<proteinExistence type="predicted"/>
<dbReference type="PANTHER" id="PTHR45588:SF1">
    <property type="entry name" value="WW DOMAIN-CONTAINING PROTEIN"/>
    <property type="match status" value="1"/>
</dbReference>
<dbReference type="SMART" id="SM00028">
    <property type="entry name" value="TPR"/>
    <property type="match status" value="3"/>
</dbReference>
<dbReference type="PANTHER" id="PTHR45588">
    <property type="entry name" value="TPR DOMAIN-CONTAINING PROTEIN"/>
    <property type="match status" value="1"/>
</dbReference>
<dbReference type="InterPro" id="IPR011990">
    <property type="entry name" value="TPR-like_helical_dom_sf"/>
</dbReference>
<organism evidence="1 2">
    <name type="scientific">Pyrenophora tritici-repentis (strain Pt-1C-BFP)</name>
    <name type="common">Wheat tan spot fungus</name>
    <name type="synonym">Drechslera tritici-repentis</name>
    <dbReference type="NCBI Taxonomy" id="426418"/>
    <lineage>
        <taxon>Eukaryota</taxon>
        <taxon>Fungi</taxon>
        <taxon>Dikarya</taxon>
        <taxon>Ascomycota</taxon>
        <taxon>Pezizomycotina</taxon>
        <taxon>Dothideomycetes</taxon>
        <taxon>Pleosporomycetidae</taxon>
        <taxon>Pleosporales</taxon>
        <taxon>Pleosporineae</taxon>
        <taxon>Pleosporaceae</taxon>
        <taxon>Pyrenophora</taxon>
    </lineage>
</organism>
<gene>
    <name evidence="1" type="ORF">PTRG_08971</name>
</gene>
<dbReference type="InParanoid" id="B2WGB5"/>
<dbReference type="AlphaFoldDB" id="B2WGB5"/>
<dbReference type="HOGENOM" id="CLU_011527_0_1_1"/>
<dbReference type="Proteomes" id="UP000001471">
    <property type="component" value="Unassembled WGS sequence"/>
</dbReference>
<dbReference type="OrthoDB" id="414774at2759"/>
<dbReference type="OMA" id="MTIAVLH"/>
<dbReference type="eggNOG" id="ENOG502QU74">
    <property type="taxonomic scope" value="Eukaryota"/>
</dbReference>
<dbReference type="SUPFAM" id="SSF48452">
    <property type="entry name" value="TPR-like"/>
    <property type="match status" value="2"/>
</dbReference>
<dbReference type="Gene3D" id="1.25.40.10">
    <property type="entry name" value="Tetratricopeptide repeat domain"/>
    <property type="match status" value="2"/>
</dbReference>
<accession>B2WGB5</accession>
<dbReference type="InterPro" id="IPR019734">
    <property type="entry name" value="TPR_rpt"/>
</dbReference>
<dbReference type="STRING" id="426418.B2WGB5"/>
<reference evidence="2" key="1">
    <citation type="journal article" date="2013" name="G3 (Bethesda)">
        <title>Comparative genomics of a plant-pathogenic fungus, Pyrenophora tritici-repentis, reveals transduplication and the impact of repeat elements on pathogenicity and population divergence.</title>
        <authorList>
            <person name="Manning V.A."/>
            <person name="Pandelova I."/>
            <person name="Dhillon B."/>
            <person name="Wilhelm L.J."/>
            <person name="Goodwin S.B."/>
            <person name="Berlin A.M."/>
            <person name="Figueroa M."/>
            <person name="Freitag M."/>
            <person name="Hane J.K."/>
            <person name="Henrissat B."/>
            <person name="Holman W.H."/>
            <person name="Kodira C.D."/>
            <person name="Martin J."/>
            <person name="Oliver R.P."/>
            <person name="Robbertse B."/>
            <person name="Schackwitz W."/>
            <person name="Schwartz D.C."/>
            <person name="Spatafora J.W."/>
            <person name="Turgeon B.G."/>
            <person name="Yandava C."/>
            <person name="Young S."/>
            <person name="Zhou S."/>
            <person name="Zeng Q."/>
            <person name="Grigoriev I.V."/>
            <person name="Ma L.-J."/>
            <person name="Ciuffetti L.M."/>
        </authorList>
    </citation>
    <scope>NUCLEOTIDE SEQUENCE [LARGE SCALE GENOMIC DNA]</scope>
    <source>
        <strain evidence="2">Pt-1C-BFP</strain>
    </source>
</reference>
<name>B2WGB5_PYRTR</name>
<protein>
    <submittedName>
        <fullName evidence="1">TPR domain containing protein</fullName>
    </submittedName>
</protein>
<dbReference type="EMBL" id="DS231624">
    <property type="protein sequence ID" value="EDU42022.1"/>
    <property type="molecule type" value="Genomic_DNA"/>
</dbReference>
<sequence>MTKTNSYRYNLGSFHRKITTCSPEAQTWFDRGLVWSYAFHHEESARCFERAIEKDAGCAMAYWGLAFVLGPNYNKPWDLFDEKELKATLGRINNANIKAKQYASKATELERALIDAIQVRVPKDLNEAAFVACNREYAEAMKVVHERFSDDLDIASLYADSLVCLSAWDLWDLKTGEPTPGARSLEAKAVLEKALQDSRSHEHPGIPHLYIHLMEMSKTPEAALVCADRLRKLNPDAGHLVHMPSHLDILVGDYRRAIDSNADACLADEKYVAEHGSTSFYMFYMMHNYHSLIYAAMFAGQSKVALDTVERMEASLPVSLLRVESPPMADWLENFASVRIHVLVRFGRWDDLIQLEMPHDKELHCVTTAMIHYGKGVAYAATGKIENAEKERADLGAAVERIPASRICGDFPNRASVVLQVGIAMLDGELEYRKGNYELAFKHLETAIELDDKLTYAEPWPWMQPTRHAYAALLMEQGRIEEAGAAYKADLGFDDTPPLLAACVACHEPYVHAGAASLGDQRRKECRVAALLNRAVPKCTAGHSYESWSVAQLSTDSMPRHMICEFHDSRLALHRSVVADVRGIPVFSTLPNYQNSASAPSLTNFWAEILSQHSVDGHADSRQSYAI</sequence>
<evidence type="ECO:0000313" key="1">
    <source>
        <dbReference type="EMBL" id="EDU42022.1"/>
    </source>
</evidence>